<evidence type="ECO:0000256" key="6">
    <source>
        <dbReference type="SAM" id="Phobius"/>
    </source>
</evidence>
<dbReference type="InterPro" id="IPR038766">
    <property type="entry name" value="Membrane_comp_ABC_pdt"/>
</dbReference>
<feature type="transmembrane region" description="Helical" evidence="6">
    <location>
        <begin position="445"/>
        <end position="472"/>
    </location>
</feature>
<evidence type="ECO:0000259" key="7">
    <source>
        <dbReference type="Pfam" id="PF02687"/>
    </source>
</evidence>
<evidence type="ECO:0000256" key="1">
    <source>
        <dbReference type="ARBA" id="ARBA00004651"/>
    </source>
</evidence>
<feature type="transmembrane region" description="Helical" evidence="6">
    <location>
        <begin position="416"/>
        <end position="439"/>
    </location>
</feature>
<keyword evidence="2" id="KW-1003">Cell membrane</keyword>
<feature type="transmembrane region" description="Helical" evidence="6">
    <location>
        <begin position="320"/>
        <end position="353"/>
    </location>
</feature>
<evidence type="ECO:0000313" key="9">
    <source>
        <dbReference type="Proteomes" id="UP000244892"/>
    </source>
</evidence>
<sequence>MTPAADTAAPRVLGRLLRAFSWPELRHHGLRHATAVLAVMLGVALAFSVQLINSSALSEFSAAVRSVNGEADLSLRAASGSLDEALYARVAAHPEVRLASPVVEVRTRARRVGSGGTPAQAQPVSLQVIGLDGLVAAPLAPTLMARPVERASSDEGDRFALLRPDAISLNATARRALGVQPGDAIEVQAGLAWRRLSVVGEVGATGAALGVMDIAGAQQVFAQWGRLQRLDLQLVEGAQPAAVLRALALPPGVSADSADDAGERVSNVSRAYRVNLTVLALVALFTGAFLVFSILSLSVAKRQQQFALLGVLGLGARERLQLVLAESALIGVVGSALGLALGTGLAAAALRLLSGDLGGGYFPGIAPALQWSPGAAALYGALGVVAALAGGWLPARSAQRLAPAQALKGLGELGGAGRSAWIGPGLLLVGVGLALLPPVGGVPLWAYLAVAAILMGGIACVPAAVGGLLSLFPAPRHAAALLAVERARRMRHTATVAIAGVVASLSLSVALTVMVASFRDSVTQWLDVVLPADLYARTATNNDQAEAQNLGPALLEGIRALPGVRRAEGVRVASLRLDAAQPAIALIARPLSDPARDLPLVGVALPARTVQPGEVGAWVSEAMVDLYGARPGTRLMLPLRAGQPPVATRVLGVWRDYARQQGAVVLAEADYQRLTGDRTVNDLALWLAPEARTDALQSQIRTLATQQQLDGSLLEFAEPRQIREVTLRIFDRSFAVTYWLQAVAIGIGLFGTAASFSAQVLARRKEFGLLGHLGFTRRQILATVAGEGAALTGVGALLGLGLGVAVSVVLVHVVNPQSFHWTMDLLLPGWRLAALCASVVLAGTLTAWLAGRAAAGHDAVMAVKEDW</sequence>
<feature type="transmembrane region" description="Helical" evidence="6">
    <location>
        <begin position="276"/>
        <end position="299"/>
    </location>
</feature>
<evidence type="ECO:0000256" key="5">
    <source>
        <dbReference type="ARBA" id="ARBA00023136"/>
    </source>
</evidence>
<dbReference type="KEGG" id="aon:DEH84_00340"/>
<dbReference type="InterPro" id="IPR003838">
    <property type="entry name" value="ABC3_permease_C"/>
</dbReference>
<organism evidence="8 9">
    <name type="scientific">Aquabacterium olei</name>
    <dbReference type="NCBI Taxonomy" id="1296669"/>
    <lineage>
        <taxon>Bacteria</taxon>
        <taxon>Pseudomonadati</taxon>
        <taxon>Pseudomonadota</taxon>
        <taxon>Betaproteobacteria</taxon>
        <taxon>Burkholderiales</taxon>
        <taxon>Aquabacterium</taxon>
    </lineage>
</organism>
<name>A0A2U8FNZ4_9BURK</name>
<gene>
    <name evidence="8" type="ORF">DEH84_00340</name>
</gene>
<dbReference type="EMBL" id="CP029210">
    <property type="protein sequence ID" value="AWI52066.1"/>
    <property type="molecule type" value="Genomic_DNA"/>
</dbReference>
<feature type="domain" description="ABC3 transporter permease C-terminal" evidence="7">
    <location>
        <begin position="278"/>
        <end position="399"/>
    </location>
</feature>
<evidence type="ECO:0000313" key="8">
    <source>
        <dbReference type="EMBL" id="AWI52066.1"/>
    </source>
</evidence>
<comment type="subcellular location">
    <subcellularLocation>
        <location evidence="1">Cell membrane</location>
        <topology evidence="1">Multi-pass membrane protein</topology>
    </subcellularLocation>
</comment>
<dbReference type="GO" id="GO:0005886">
    <property type="term" value="C:plasma membrane"/>
    <property type="evidence" value="ECO:0007669"/>
    <property type="project" value="UniProtKB-SubCell"/>
</dbReference>
<feature type="domain" description="ABC3 transporter permease C-terminal" evidence="7">
    <location>
        <begin position="742"/>
        <end position="856"/>
    </location>
</feature>
<dbReference type="PANTHER" id="PTHR30287:SF2">
    <property type="entry name" value="BLL1001 PROTEIN"/>
    <property type="match status" value="1"/>
</dbReference>
<feature type="transmembrane region" description="Helical" evidence="6">
    <location>
        <begin position="781"/>
        <end position="810"/>
    </location>
</feature>
<dbReference type="Proteomes" id="UP000244892">
    <property type="component" value="Chromosome"/>
</dbReference>
<dbReference type="PANTHER" id="PTHR30287">
    <property type="entry name" value="MEMBRANE COMPONENT OF PREDICTED ABC SUPERFAMILY METABOLITE UPTAKE TRANSPORTER"/>
    <property type="match status" value="1"/>
</dbReference>
<dbReference type="OrthoDB" id="5291724at2"/>
<protein>
    <submittedName>
        <fullName evidence="8">ABC transporter permease</fullName>
    </submittedName>
</protein>
<evidence type="ECO:0000256" key="3">
    <source>
        <dbReference type="ARBA" id="ARBA00022692"/>
    </source>
</evidence>
<feature type="transmembrane region" description="Helical" evidence="6">
    <location>
        <begin position="830"/>
        <end position="851"/>
    </location>
</feature>
<dbReference type="RefSeq" id="WP_109033784.1">
    <property type="nucleotide sequence ID" value="NZ_CP029210.1"/>
</dbReference>
<keyword evidence="3 6" id="KW-0812">Transmembrane</keyword>
<feature type="transmembrane region" description="Helical" evidence="6">
    <location>
        <begin position="493"/>
        <end position="518"/>
    </location>
</feature>
<feature type="transmembrane region" description="Helical" evidence="6">
    <location>
        <begin position="738"/>
        <end position="761"/>
    </location>
</feature>
<proteinExistence type="predicted"/>
<dbReference type="Pfam" id="PF02687">
    <property type="entry name" value="FtsX"/>
    <property type="match status" value="2"/>
</dbReference>
<evidence type="ECO:0000256" key="4">
    <source>
        <dbReference type="ARBA" id="ARBA00022989"/>
    </source>
</evidence>
<keyword evidence="4 6" id="KW-1133">Transmembrane helix</keyword>
<dbReference type="AlphaFoldDB" id="A0A2U8FNZ4"/>
<accession>A0A2U8FNZ4</accession>
<feature type="transmembrane region" description="Helical" evidence="6">
    <location>
        <begin position="373"/>
        <end position="395"/>
    </location>
</feature>
<keyword evidence="9" id="KW-1185">Reference proteome</keyword>
<evidence type="ECO:0000256" key="2">
    <source>
        <dbReference type="ARBA" id="ARBA00022475"/>
    </source>
</evidence>
<keyword evidence="5 6" id="KW-0472">Membrane</keyword>
<reference evidence="8 9" key="1">
    <citation type="submission" date="2018-05" db="EMBL/GenBank/DDBJ databases">
        <title>complete genome sequence of Aquabacterium olei NBRC 110486.</title>
        <authorList>
            <person name="Tang B."/>
            <person name="Chang J."/>
            <person name="Zhang L."/>
            <person name="Yang H."/>
        </authorList>
    </citation>
    <scope>NUCLEOTIDE SEQUENCE [LARGE SCALE GENOMIC DNA]</scope>
    <source>
        <strain evidence="8 9">NBRC 110486</strain>
    </source>
</reference>